<proteinExistence type="inferred from homology"/>
<dbReference type="GO" id="GO:0000978">
    <property type="term" value="F:RNA polymerase II cis-regulatory region sequence-specific DNA binding"/>
    <property type="evidence" value="ECO:0007669"/>
    <property type="project" value="TreeGrafter"/>
</dbReference>
<organism evidence="10 11">
    <name type="scientific">Mortierella alpina</name>
    <name type="common">Oleaginous fungus</name>
    <name type="synonym">Mortierella renispora</name>
    <dbReference type="NCBI Taxonomy" id="64518"/>
    <lineage>
        <taxon>Eukaryota</taxon>
        <taxon>Fungi</taxon>
        <taxon>Fungi incertae sedis</taxon>
        <taxon>Mucoromycota</taxon>
        <taxon>Mortierellomycotina</taxon>
        <taxon>Mortierellomycetes</taxon>
        <taxon>Mortierellales</taxon>
        <taxon>Mortierellaceae</taxon>
        <taxon>Mortierella</taxon>
    </lineage>
</organism>
<feature type="region of interest" description="Disordered" evidence="8">
    <location>
        <begin position="120"/>
        <end position="193"/>
    </location>
</feature>
<dbReference type="SMART" id="SM00426">
    <property type="entry name" value="TEA"/>
    <property type="match status" value="1"/>
</dbReference>
<dbReference type="Gene3D" id="6.10.20.40">
    <property type="entry name" value="TEA/ATTS domain"/>
    <property type="match status" value="1"/>
</dbReference>
<sequence>MTAIREIPKLGRRKVPLHEKHYGRNELIAAYILKETQQKRSRKQVSSHIQVLKNTRKEDFILMELLSDASPDENNDPEWLEAAMVKIRKIFDEDSLQNMPPSPLSPTEGISEKFERLSSRGFRDEEKRPTHNRQLSIASILNPEPEDSEQVDGPGTKSLLVEGSAKDPQIHPFVTSNSPSSSSRGERSWMAPRHSQHVEYGSNTTSHSFSAWSPNQGDYDAAASYRSEQYPFWPCQYKMTMQEPSIKGYDSPSQSSDRELVVIRNDAPFHDHISCQDINMLDDARFPIIRPSFYRKRCLFLRTKLGMNLEGPSQRTHYLSSNMFQSREMLTVQCSTTVYSFGKEIVGCIETRQASWHQGRFVYQFKMVDEWMQDYLHTLRGGSIEEMESSLQNMTIVQEFSSLVVDENSPEDSTALEPVLVVAYEFYPGNGSSTSYRLTTGPPTASVRARSNTWDHPMPTPMWNLSYNQGTGPWATTPGGARLAKRSSLELESEWPPQPKRFRNDPLPAFAPYP</sequence>
<dbReference type="GO" id="GO:0005634">
    <property type="term" value="C:nucleus"/>
    <property type="evidence" value="ECO:0007669"/>
    <property type="project" value="UniProtKB-SubCell"/>
</dbReference>
<dbReference type="Gene3D" id="2.70.50.80">
    <property type="match status" value="1"/>
</dbReference>
<dbReference type="Pfam" id="PF01285">
    <property type="entry name" value="TEA"/>
    <property type="match status" value="1"/>
</dbReference>
<dbReference type="Proteomes" id="UP000717515">
    <property type="component" value="Unassembled WGS sequence"/>
</dbReference>
<feature type="DNA-binding region" description="TEA" evidence="7">
    <location>
        <begin position="1"/>
        <end position="59"/>
    </location>
</feature>
<comment type="subcellular location">
    <subcellularLocation>
        <location evidence="1">Nucleus</location>
    </subcellularLocation>
</comment>
<dbReference type="PRINTS" id="PR00065">
    <property type="entry name" value="TEADOMAIN"/>
</dbReference>
<evidence type="ECO:0000256" key="7">
    <source>
        <dbReference type="PROSITE-ProRule" id="PRU00505"/>
    </source>
</evidence>
<keyword evidence="6" id="KW-0539">Nucleus</keyword>
<reference evidence="10" key="1">
    <citation type="submission" date="2021-07" db="EMBL/GenBank/DDBJ databases">
        <title>Draft genome of Mortierella alpina, strain LL118, isolated from an aspen leaf litter sample.</title>
        <authorList>
            <person name="Yang S."/>
            <person name="Vinatzer B.A."/>
        </authorList>
    </citation>
    <scope>NUCLEOTIDE SEQUENCE</scope>
    <source>
        <strain evidence="10">LL118</strain>
    </source>
</reference>
<dbReference type="InterPro" id="IPR000818">
    <property type="entry name" value="TEA/ATTS_dom"/>
</dbReference>
<evidence type="ECO:0000256" key="4">
    <source>
        <dbReference type="ARBA" id="ARBA00023125"/>
    </source>
</evidence>
<dbReference type="GO" id="GO:0000981">
    <property type="term" value="F:DNA-binding transcription factor activity, RNA polymerase II-specific"/>
    <property type="evidence" value="ECO:0007669"/>
    <property type="project" value="TreeGrafter"/>
</dbReference>
<evidence type="ECO:0000313" key="11">
    <source>
        <dbReference type="Proteomes" id="UP000717515"/>
    </source>
</evidence>
<comment type="similarity">
    <text evidence="2">Belongs to the TEC1 family.</text>
</comment>
<gene>
    <name evidence="10" type="ORF">KVV02_000828</name>
</gene>
<evidence type="ECO:0000259" key="9">
    <source>
        <dbReference type="PROSITE" id="PS51088"/>
    </source>
</evidence>
<dbReference type="InterPro" id="IPR050937">
    <property type="entry name" value="TEC1_TEAD_TF"/>
</dbReference>
<evidence type="ECO:0000256" key="5">
    <source>
        <dbReference type="ARBA" id="ARBA00023163"/>
    </source>
</evidence>
<comment type="caution">
    <text evidence="10">The sequence shown here is derived from an EMBL/GenBank/DDBJ whole genome shotgun (WGS) entry which is preliminary data.</text>
</comment>
<evidence type="ECO:0000313" key="10">
    <source>
        <dbReference type="EMBL" id="KAG9323466.1"/>
    </source>
</evidence>
<feature type="domain" description="TEA" evidence="9">
    <location>
        <begin position="1"/>
        <end position="59"/>
    </location>
</feature>
<evidence type="ECO:0000256" key="3">
    <source>
        <dbReference type="ARBA" id="ARBA00023015"/>
    </source>
</evidence>
<dbReference type="PANTHER" id="PTHR11834">
    <property type="entry name" value="TRANSCRIPTIONAL ENHANCER FACTOR TEF RELATED"/>
    <property type="match status" value="1"/>
</dbReference>
<keyword evidence="5" id="KW-0804">Transcription</keyword>
<dbReference type="PANTHER" id="PTHR11834:SF0">
    <property type="entry name" value="PROTEIN SCALLOPED"/>
    <property type="match status" value="1"/>
</dbReference>
<evidence type="ECO:0000256" key="8">
    <source>
        <dbReference type="SAM" id="MobiDB-lite"/>
    </source>
</evidence>
<name>A0A9P8CYI3_MORAP</name>
<evidence type="ECO:0000256" key="1">
    <source>
        <dbReference type="ARBA" id="ARBA00004123"/>
    </source>
</evidence>
<dbReference type="EMBL" id="JAIFTL010000100">
    <property type="protein sequence ID" value="KAG9323466.1"/>
    <property type="molecule type" value="Genomic_DNA"/>
</dbReference>
<dbReference type="Pfam" id="PF17725">
    <property type="entry name" value="YBD"/>
    <property type="match status" value="1"/>
</dbReference>
<accession>A0A9P8CYI3</accession>
<feature type="compositionally biased region" description="Basic and acidic residues" evidence="8">
    <location>
        <begin position="120"/>
        <end position="129"/>
    </location>
</feature>
<dbReference type="InterPro" id="IPR038096">
    <property type="entry name" value="TEA/ATTS_sf"/>
</dbReference>
<keyword evidence="3" id="KW-0805">Transcription regulation</keyword>
<feature type="region of interest" description="Disordered" evidence="8">
    <location>
        <begin position="476"/>
        <end position="514"/>
    </location>
</feature>
<dbReference type="PROSITE" id="PS51088">
    <property type="entry name" value="TEA_2"/>
    <property type="match status" value="1"/>
</dbReference>
<dbReference type="InterPro" id="IPR041086">
    <property type="entry name" value="YBD"/>
</dbReference>
<protein>
    <recommendedName>
        <fullName evidence="9">TEA domain-containing protein</fullName>
    </recommendedName>
</protein>
<dbReference type="AlphaFoldDB" id="A0A9P8CYI3"/>
<keyword evidence="4" id="KW-0238">DNA-binding</keyword>
<evidence type="ECO:0000256" key="2">
    <source>
        <dbReference type="ARBA" id="ARBA00008421"/>
    </source>
</evidence>
<evidence type="ECO:0000256" key="6">
    <source>
        <dbReference type="ARBA" id="ARBA00023242"/>
    </source>
</evidence>
<dbReference type="GO" id="GO:0005667">
    <property type="term" value="C:transcription regulator complex"/>
    <property type="evidence" value="ECO:0007669"/>
    <property type="project" value="TreeGrafter"/>
</dbReference>